<feature type="region of interest" description="Disordered" evidence="3">
    <location>
        <begin position="311"/>
        <end position="343"/>
    </location>
</feature>
<proteinExistence type="predicted"/>
<dbReference type="GO" id="GO:0016788">
    <property type="term" value="F:hydrolase activity, acting on ester bonds"/>
    <property type="evidence" value="ECO:0007669"/>
    <property type="project" value="InterPro"/>
</dbReference>
<feature type="signal peptide" evidence="4">
    <location>
        <begin position="1"/>
        <end position="22"/>
    </location>
</feature>
<dbReference type="RefSeq" id="WP_091669037.1">
    <property type="nucleotide sequence ID" value="NZ_FOKG01000001.1"/>
</dbReference>
<keyword evidence="6" id="KW-0378">Hydrolase</keyword>
<dbReference type="AlphaFoldDB" id="A0A1I0W0Z4"/>
<dbReference type="Proteomes" id="UP000243799">
    <property type="component" value="Unassembled WGS sequence"/>
</dbReference>
<keyword evidence="7" id="KW-1185">Reference proteome</keyword>
<dbReference type="STRING" id="490629.SAMN05216266_101648"/>
<feature type="domain" description="SGNH hydrolase-type esterase" evidence="5">
    <location>
        <begin position="40"/>
        <end position="283"/>
    </location>
</feature>
<feature type="disulfide bond" evidence="2">
    <location>
        <begin position="206"/>
        <end position="256"/>
    </location>
</feature>
<evidence type="ECO:0000256" key="4">
    <source>
        <dbReference type="SAM" id="SignalP"/>
    </source>
</evidence>
<feature type="disulfide bond" evidence="2">
    <location>
        <begin position="139"/>
        <end position="152"/>
    </location>
</feature>
<feature type="disulfide bond" evidence="2">
    <location>
        <begin position="61"/>
        <end position="86"/>
    </location>
</feature>
<feature type="compositionally biased region" description="Basic and acidic residues" evidence="3">
    <location>
        <begin position="320"/>
        <end position="343"/>
    </location>
</feature>
<dbReference type="Pfam" id="PF13472">
    <property type="entry name" value="Lipase_GDSL_2"/>
    <property type="match status" value="1"/>
</dbReference>
<accession>A0A1I0W0Z4</accession>
<keyword evidence="2" id="KW-1015">Disulfide bond</keyword>
<dbReference type="GO" id="GO:0006629">
    <property type="term" value="P:lipid metabolic process"/>
    <property type="evidence" value="ECO:0007669"/>
    <property type="project" value="TreeGrafter"/>
</dbReference>
<feature type="active site" evidence="1">
    <location>
        <position position="278"/>
    </location>
</feature>
<evidence type="ECO:0000313" key="6">
    <source>
        <dbReference type="EMBL" id="SFA82204.1"/>
    </source>
</evidence>
<organism evidence="6 7">
    <name type="scientific">Amycolatopsis marina</name>
    <dbReference type="NCBI Taxonomy" id="490629"/>
    <lineage>
        <taxon>Bacteria</taxon>
        <taxon>Bacillati</taxon>
        <taxon>Actinomycetota</taxon>
        <taxon>Actinomycetes</taxon>
        <taxon>Pseudonocardiales</taxon>
        <taxon>Pseudonocardiaceae</taxon>
        <taxon>Amycolatopsis</taxon>
    </lineage>
</organism>
<dbReference type="CDD" id="cd01823">
    <property type="entry name" value="SEST_like"/>
    <property type="match status" value="1"/>
</dbReference>
<dbReference type="InterPro" id="IPR013830">
    <property type="entry name" value="SGNH_hydro"/>
</dbReference>
<name>A0A1I0W0Z4_9PSEU</name>
<keyword evidence="4" id="KW-0732">Signal</keyword>
<evidence type="ECO:0000256" key="2">
    <source>
        <dbReference type="PIRSR" id="PIRSR637460-2"/>
    </source>
</evidence>
<evidence type="ECO:0000256" key="3">
    <source>
        <dbReference type="SAM" id="MobiDB-lite"/>
    </source>
</evidence>
<dbReference type="InterPro" id="IPR037460">
    <property type="entry name" value="SEST-like"/>
</dbReference>
<dbReference type="EMBL" id="FOKG01000001">
    <property type="protein sequence ID" value="SFA82204.1"/>
    <property type="molecule type" value="Genomic_DNA"/>
</dbReference>
<evidence type="ECO:0000313" key="7">
    <source>
        <dbReference type="Proteomes" id="UP000243799"/>
    </source>
</evidence>
<feature type="active site" description="Nucleophile" evidence="1">
    <location>
        <position position="44"/>
    </location>
</feature>
<feature type="chain" id="PRO_5039243923" evidence="4">
    <location>
        <begin position="23"/>
        <end position="343"/>
    </location>
</feature>
<dbReference type="InterPro" id="IPR036514">
    <property type="entry name" value="SGNH_hydro_sf"/>
</dbReference>
<dbReference type="PANTHER" id="PTHR37981:SF1">
    <property type="entry name" value="SGNH HYDROLASE-TYPE ESTERASE DOMAIN-CONTAINING PROTEIN"/>
    <property type="match status" value="1"/>
</dbReference>
<gene>
    <name evidence="6" type="ORF">SAMN05216266_101648</name>
</gene>
<reference evidence="7" key="1">
    <citation type="submission" date="2016-10" db="EMBL/GenBank/DDBJ databases">
        <authorList>
            <person name="Varghese N."/>
            <person name="Submissions S."/>
        </authorList>
    </citation>
    <scope>NUCLEOTIDE SEQUENCE [LARGE SCALE GENOMIC DNA]</scope>
    <source>
        <strain evidence="7">CGMCC 4.3568</strain>
    </source>
</reference>
<evidence type="ECO:0000256" key="1">
    <source>
        <dbReference type="PIRSR" id="PIRSR637460-1"/>
    </source>
</evidence>
<dbReference type="PANTHER" id="PTHR37981">
    <property type="entry name" value="LIPASE 2"/>
    <property type="match status" value="1"/>
</dbReference>
<dbReference type="OrthoDB" id="5503950at2"/>
<dbReference type="SUPFAM" id="SSF52266">
    <property type="entry name" value="SGNH hydrolase"/>
    <property type="match status" value="1"/>
</dbReference>
<dbReference type="Gene3D" id="3.40.50.1110">
    <property type="entry name" value="SGNH hydrolase"/>
    <property type="match status" value="1"/>
</dbReference>
<protein>
    <submittedName>
        <fullName evidence="6">GDSL-like Lipase/Acylhydrolase family protein</fullName>
    </submittedName>
</protein>
<evidence type="ECO:0000259" key="5">
    <source>
        <dbReference type="Pfam" id="PF13472"/>
    </source>
</evidence>
<sequence>MHRTRLALFGTAALLTTALTTAAGQAAASGTQQEAVDYVALGDSYTAGPLIPLPRLDPLGCVRSTSNYPAWLADHLDVRSYTDVSCSGADTTDMTGRQPLPVFGSHRPQFSALNLDTDLVTVGIGGNDFGVFGELTGTCPELAESDPTGSPCQDKYTVDGVDTMKERIAGTQDRVVEVLRGVHERSPEATVVLVGYPRIAPETGYCPDILPFADGDLRWLDSVERTLNAALATAADIDGGTVFVDTYTPSAGHDACATGGAAWIQGKDTDLFRAASYHPRRSGMVGVASIIARTLAGQPVDVAAAEQAVHSAAGTARPSSTRDEPVATPHRAGEFVDEFPSRR</sequence>